<keyword evidence="6 10" id="KW-0119">Carbohydrate metabolism</keyword>
<dbReference type="Pfam" id="PF00331">
    <property type="entry name" value="Glyco_hydro_10"/>
    <property type="match status" value="1"/>
</dbReference>
<evidence type="ECO:0000256" key="10">
    <source>
        <dbReference type="RuleBase" id="RU361174"/>
    </source>
</evidence>
<comment type="caution">
    <text evidence="13">The sequence shown here is derived from an EMBL/GenBank/DDBJ whole genome shotgun (WGS) entry which is preliminary data.</text>
</comment>
<evidence type="ECO:0000256" key="5">
    <source>
        <dbReference type="ARBA" id="ARBA00022801"/>
    </source>
</evidence>
<feature type="chain" id="PRO_5016958399" description="Beta-xylanase" evidence="11">
    <location>
        <begin position="27"/>
        <end position="365"/>
    </location>
</feature>
<keyword evidence="14" id="KW-1185">Reference proteome</keyword>
<evidence type="ECO:0000256" key="3">
    <source>
        <dbReference type="ARBA" id="ARBA00022651"/>
    </source>
</evidence>
<dbReference type="RefSeq" id="WP_113947236.1">
    <property type="nucleotide sequence ID" value="NZ_QNQU01000002.1"/>
</dbReference>
<evidence type="ECO:0000256" key="7">
    <source>
        <dbReference type="ARBA" id="ARBA00023295"/>
    </source>
</evidence>
<keyword evidence="5 10" id="KW-0378">Hydrolase</keyword>
<gene>
    <name evidence="13" type="ORF">DRW42_02330</name>
</gene>
<sequence length="365" mass="40484">MINRLKKIGFASKLILSLSLLSISCAKSESTSIDPGMVVPNHGVDEVTLQKNMPFPMGAAVNVSLLKSNANYRNLVIKEFNSVTAENAMKFAAVHPAKDTYTWSDADYVVDFAVANGKRIHGHTLNWYKSLPDWVNNFQGSTADWENLLKTHIQTVVGHFKGKVTSWDVVNEAVNEDGTLRNSIWLQKLGPDYIGRAFQYAHEADPNALLFYNDYGHEFGPTKRTAILNLVTSLKNKGIPIDGIGIQMHTRVTQTDANLTAAITTAAATGLKIHISEIDIALNPDNIQSITYTTALGEEQAAKYKTIVKAYHAIPKSQQYGITQWNVTDADSWIPSNYNRPDWPLPFDAQYQRKAAYQAILDGVK</sequence>
<comment type="similarity">
    <text evidence="2 10">Belongs to the glycosyl hydrolase 10 (cellulase F) family.</text>
</comment>
<dbReference type="PROSITE" id="PS51760">
    <property type="entry name" value="GH10_2"/>
    <property type="match status" value="1"/>
</dbReference>
<feature type="active site" description="Nucleophile" evidence="9">
    <location>
        <position position="277"/>
    </location>
</feature>
<evidence type="ECO:0000313" key="14">
    <source>
        <dbReference type="Proteomes" id="UP000252081"/>
    </source>
</evidence>
<evidence type="ECO:0000313" key="13">
    <source>
        <dbReference type="EMBL" id="RBQ11322.1"/>
    </source>
</evidence>
<reference evidence="13 14" key="1">
    <citation type="submission" date="2018-07" db="EMBL/GenBank/DDBJ databases">
        <title>A draft genome of a endophytic bacteria, a new species of Pedobacter.</title>
        <authorList>
            <person name="Zhang Z.D."/>
            <person name="Chen Z.J."/>
        </authorList>
    </citation>
    <scope>NUCLEOTIDE SEQUENCE [LARGE SCALE GENOMIC DNA]</scope>
    <source>
        <strain evidence="13 14">RS10</strain>
    </source>
</reference>
<feature type="signal peptide" evidence="11">
    <location>
        <begin position="1"/>
        <end position="26"/>
    </location>
</feature>
<dbReference type="InterPro" id="IPR017853">
    <property type="entry name" value="GH"/>
</dbReference>
<keyword evidence="7 10" id="KW-0326">Glycosidase</keyword>
<evidence type="ECO:0000256" key="6">
    <source>
        <dbReference type="ARBA" id="ARBA00023277"/>
    </source>
</evidence>
<dbReference type="EMBL" id="QNQU01000002">
    <property type="protein sequence ID" value="RBQ11322.1"/>
    <property type="molecule type" value="Genomic_DNA"/>
</dbReference>
<dbReference type="EC" id="3.2.1.8" evidence="10"/>
<evidence type="ECO:0000256" key="2">
    <source>
        <dbReference type="ARBA" id="ARBA00007495"/>
    </source>
</evidence>
<keyword evidence="8 10" id="KW-0624">Polysaccharide degradation</keyword>
<accession>A0A366LDU7</accession>
<dbReference type="SUPFAM" id="SSF51445">
    <property type="entry name" value="(Trans)glycosidases"/>
    <property type="match status" value="1"/>
</dbReference>
<protein>
    <recommendedName>
        <fullName evidence="10">Beta-xylanase</fullName>
        <ecNumber evidence="10">3.2.1.8</ecNumber>
    </recommendedName>
</protein>
<dbReference type="GO" id="GO:0031176">
    <property type="term" value="F:endo-1,4-beta-xylanase activity"/>
    <property type="evidence" value="ECO:0007669"/>
    <property type="project" value="UniProtKB-EC"/>
</dbReference>
<dbReference type="PANTHER" id="PTHR31490:SF88">
    <property type="entry name" value="BETA-XYLANASE"/>
    <property type="match status" value="1"/>
</dbReference>
<dbReference type="SMART" id="SM00633">
    <property type="entry name" value="Glyco_10"/>
    <property type="match status" value="1"/>
</dbReference>
<dbReference type="PROSITE" id="PS00591">
    <property type="entry name" value="GH10_1"/>
    <property type="match status" value="1"/>
</dbReference>
<dbReference type="PROSITE" id="PS51257">
    <property type="entry name" value="PROKAR_LIPOPROTEIN"/>
    <property type="match status" value="1"/>
</dbReference>
<keyword evidence="4 11" id="KW-0732">Signal</keyword>
<proteinExistence type="inferred from homology"/>
<dbReference type="InterPro" id="IPR001000">
    <property type="entry name" value="GH10_dom"/>
</dbReference>
<name>A0A366LDU7_9SPHI</name>
<evidence type="ECO:0000256" key="9">
    <source>
        <dbReference type="PROSITE-ProRule" id="PRU10061"/>
    </source>
</evidence>
<evidence type="ECO:0000259" key="12">
    <source>
        <dbReference type="PROSITE" id="PS51760"/>
    </source>
</evidence>
<dbReference type="InterPro" id="IPR044846">
    <property type="entry name" value="GH10"/>
</dbReference>
<dbReference type="Proteomes" id="UP000252081">
    <property type="component" value="Unassembled WGS sequence"/>
</dbReference>
<dbReference type="Gene3D" id="3.20.20.80">
    <property type="entry name" value="Glycosidases"/>
    <property type="match status" value="1"/>
</dbReference>
<comment type="catalytic activity">
    <reaction evidence="1 10">
        <text>Endohydrolysis of (1-&gt;4)-beta-D-xylosidic linkages in xylans.</text>
        <dbReference type="EC" id="3.2.1.8"/>
    </reaction>
</comment>
<keyword evidence="3 13" id="KW-0858">Xylan degradation</keyword>
<dbReference type="PRINTS" id="PR00134">
    <property type="entry name" value="GLHYDRLASE10"/>
</dbReference>
<feature type="domain" description="GH10" evidence="12">
    <location>
        <begin position="50"/>
        <end position="363"/>
    </location>
</feature>
<dbReference type="InterPro" id="IPR031158">
    <property type="entry name" value="GH10_AS"/>
</dbReference>
<evidence type="ECO:0000256" key="11">
    <source>
        <dbReference type="SAM" id="SignalP"/>
    </source>
</evidence>
<dbReference type="AlphaFoldDB" id="A0A366LDU7"/>
<organism evidence="13 14">
    <name type="scientific">Pedobacter miscanthi</name>
    <dbReference type="NCBI Taxonomy" id="2259170"/>
    <lineage>
        <taxon>Bacteria</taxon>
        <taxon>Pseudomonadati</taxon>
        <taxon>Bacteroidota</taxon>
        <taxon>Sphingobacteriia</taxon>
        <taxon>Sphingobacteriales</taxon>
        <taxon>Sphingobacteriaceae</taxon>
        <taxon>Pedobacter</taxon>
    </lineage>
</organism>
<evidence type="ECO:0000256" key="8">
    <source>
        <dbReference type="ARBA" id="ARBA00023326"/>
    </source>
</evidence>
<dbReference type="PANTHER" id="PTHR31490">
    <property type="entry name" value="GLYCOSYL HYDROLASE"/>
    <property type="match status" value="1"/>
</dbReference>
<evidence type="ECO:0000256" key="1">
    <source>
        <dbReference type="ARBA" id="ARBA00000681"/>
    </source>
</evidence>
<dbReference type="OrthoDB" id="1032269at2"/>
<dbReference type="GO" id="GO:0045493">
    <property type="term" value="P:xylan catabolic process"/>
    <property type="evidence" value="ECO:0007669"/>
    <property type="project" value="UniProtKB-KW"/>
</dbReference>
<evidence type="ECO:0000256" key="4">
    <source>
        <dbReference type="ARBA" id="ARBA00022729"/>
    </source>
</evidence>